<feature type="domain" description="Trafficking protein particle complex subunit 13 C-terminal" evidence="3">
    <location>
        <begin position="323"/>
        <end position="418"/>
    </location>
</feature>
<name>A0A553PB27_TIGCA</name>
<feature type="domain" description="Trafficking protein particle complex subunit 13 middle" evidence="4">
    <location>
        <begin position="189"/>
        <end position="309"/>
    </location>
</feature>
<dbReference type="STRING" id="6832.A0A553PB27"/>
<evidence type="ECO:0000259" key="2">
    <source>
        <dbReference type="Pfam" id="PF06159"/>
    </source>
</evidence>
<dbReference type="EMBL" id="VCGU01000005">
    <property type="protein sequence ID" value="TRY74878.1"/>
    <property type="molecule type" value="Genomic_DNA"/>
</dbReference>
<comment type="caution">
    <text evidence="5">The sequence shown here is derived from an EMBL/GenBank/DDBJ whole genome shotgun (WGS) entry which is preliminary data.</text>
</comment>
<reference evidence="5 6" key="1">
    <citation type="journal article" date="2018" name="Nat. Ecol. Evol.">
        <title>Genomic signatures of mitonuclear coevolution across populations of Tigriopus californicus.</title>
        <authorList>
            <person name="Barreto F.S."/>
            <person name="Watson E.T."/>
            <person name="Lima T.G."/>
            <person name="Willett C.S."/>
            <person name="Edmands S."/>
            <person name="Li W."/>
            <person name="Burton R.S."/>
        </authorList>
    </citation>
    <scope>NUCLEOTIDE SEQUENCE [LARGE SCALE GENOMIC DNA]</scope>
    <source>
        <strain evidence="5 6">San Diego</strain>
    </source>
</reference>
<feature type="domain" description="Trafficking protein particle complex subunit 13 N-terminal" evidence="2">
    <location>
        <begin position="21"/>
        <end position="185"/>
    </location>
</feature>
<dbReference type="PANTHER" id="PTHR13134:SF3">
    <property type="entry name" value="TRAFFICKING PROTEIN PARTICLE COMPLEX SUBUNIT 13"/>
    <property type="match status" value="1"/>
</dbReference>
<dbReference type="Pfam" id="PF23647">
    <property type="entry name" value="TRAPPC13_M"/>
    <property type="match status" value="1"/>
</dbReference>
<dbReference type="Pfam" id="PF06159">
    <property type="entry name" value="TRAPPC13_N"/>
    <property type="match status" value="1"/>
</dbReference>
<dbReference type="OMA" id="YLCVHNG"/>
<dbReference type="Proteomes" id="UP000318571">
    <property type="component" value="Chromosome 2"/>
</dbReference>
<dbReference type="AlphaFoldDB" id="A0A553PB27"/>
<evidence type="ECO:0000256" key="1">
    <source>
        <dbReference type="ARBA" id="ARBA00010785"/>
    </source>
</evidence>
<accession>A0A553PB27</accession>
<dbReference type="InterPro" id="IPR055428">
    <property type="entry name" value="TRAPPC13_C"/>
</dbReference>
<keyword evidence="6" id="KW-1185">Reference proteome</keyword>
<dbReference type="PANTHER" id="PTHR13134">
    <property type="entry name" value="TRAFFICKING PROTEIN PARTICLE COMPLEX SUBUNIT 13"/>
    <property type="match status" value="1"/>
</dbReference>
<dbReference type="InterPro" id="IPR055427">
    <property type="entry name" value="TRAPPC13_N"/>
</dbReference>
<evidence type="ECO:0008006" key="7">
    <source>
        <dbReference type="Google" id="ProtNLM"/>
    </source>
</evidence>
<gene>
    <name evidence="5" type="ORF">TCAL_06396</name>
</gene>
<evidence type="ECO:0000259" key="4">
    <source>
        <dbReference type="Pfam" id="PF23647"/>
    </source>
</evidence>
<evidence type="ECO:0000259" key="3">
    <source>
        <dbReference type="Pfam" id="PF23643"/>
    </source>
</evidence>
<dbReference type="Pfam" id="PF23643">
    <property type="entry name" value="TRAPPC13_C"/>
    <property type="match status" value="1"/>
</dbReference>
<sequence>MATPSPAAPSTPNMANTQVEHPLALKVMRLTRPTLATPIVITNDPDRDMLKDTMNQDLAQDPNALSGLTSLALGQSLVLPQSFGSIYLGETFTSYVSLRNDSTEACQKVWLNCDLQTSTQRIPLYPGTSGEHPASAESFLSGQSLDHVLLHEVKELGPHILACEVSYSLPGRERRSFRKFFKFQVLKPLDVKTKFYNAESDEVFLEAQVQNVTTGPLCLEQVLLDPSPSFKVSAMNSLEEDKSVFGKVNFLQAQDSRQYLFCLTPKPEAKLNHLAMKGITNIGKLDIAWRTNMGDRGRLQTSQLQRMAPNHGDVRFVIDRIQSIVLIDHAFKIHGRIVNNCDRTLELDLNLVNMKQPQLAWSGITTRKLGLLEPGGNLEISIEIIPRDVGLQLISGIRITDSLLKRNYEFDDVCQVFVCRDEEMISTLGI</sequence>
<evidence type="ECO:0000313" key="6">
    <source>
        <dbReference type="Proteomes" id="UP000318571"/>
    </source>
</evidence>
<evidence type="ECO:0000313" key="5">
    <source>
        <dbReference type="EMBL" id="TRY74878.1"/>
    </source>
</evidence>
<dbReference type="GO" id="GO:1990072">
    <property type="term" value="C:TRAPPIII protein complex"/>
    <property type="evidence" value="ECO:0007669"/>
    <property type="project" value="TreeGrafter"/>
</dbReference>
<protein>
    <recommendedName>
        <fullName evidence="7">Trafficking protein particle complex subunit 13</fullName>
    </recommendedName>
</protein>
<dbReference type="InterPro" id="IPR010378">
    <property type="entry name" value="TRAPPC13"/>
</dbReference>
<proteinExistence type="inferred from homology"/>
<dbReference type="OrthoDB" id="10250284at2759"/>
<organism evidence="5 6">
    <name type="scientific">Tigriopus californicus</name>
    <name type="common">Marine copepod</name>
    <dbReference type="NCBI Taxonomy" id="6832"/>
    <lineage>
        <taxon>Eukaryota</taxon>
        <taxon>Metazoa</taxon>
        <taxon>Ecdysozoa</taxon>
        <taxon>Arthropoda</taxon>
        <taxon>Crustacea</taxon>
        <taxon>Multicrustacea</taxon>
        <taxon>Hexanauplia</taxon>
        <taxon>Copepoda</taxon>
        <taxon>Harpacticoida</taxon>
        <taxon>Harpacticidae</taxon>
        <taxon>Tigriopus</taxon>
    </lineage>
</organism>
<comment type="similarity">
    <text evidence="1">Belongs to the TRAPPC13 family.</text>
</comment>
<dbReference type="InterPro" id="IPR055429">
    <property type="entry name" value="TRAPPC13_M"/>
</dbReference>